<keyword evidence="6 11" id="KW-0342">GTP-binding</keyword>
<feature type="binding site" evidence="11">
    <location>
        <begin position="202"/>
        <end position="206"/>
    </location>
    <ligand>
        <name>GMP</name>
        <dbReference type="ChEBI" id="CHEBI:58115"/>
    </ligand>
</feature>
<evidence type="ECO:0000256" key="1">
    <source>
        <dbReference type="ARBA" id="ARBA00008071"/>
    </source>
</evidence>
<gene>
    <name evidence="13" type="primary">rtcB</name>
    <name evidence="14" type="ORF">KKC1_05680</name>
</gene>
<comment type="cofactor">
    <cofactor evidence="12 13">
        <name>Mn(2+)</name>
        <dbReference type="ChEBI" id="CHEBI:29035"/>
    </cofactor>
    <text evidence="12 13">Binds 2 manganese ions per subunit.</text>
</comment>
<evidence type="ECO:0000256" key="13">
    <source>
        <dbReference type="RuleBase" id="RU371113"/>
    </source>
</evidence>
<evidence type="ECO:0000256" key="3">
    <source>
        <dbReference type="ARBA" id="ARBA00022723"/>
    </source>
</evidence>
<feature type="binding site" evidence="12">
    <location>
        <position position="328"/>
    </location>
    <ligand>
        <name>Mn(2+)</name>
        <dbReference type="ChEBI" id="CHEBI:29035"/>
        <label>2</label>
    </ligand>
</feature>
<comment type="subunit">
    <text evidence="13">Monomer.</text>
</comment>
<feature type="binding site" evidence="11">
    <location>
        <begin position="373"/>
        <end position="376"/>
    </location>
    <ligand>
        <name>GMP</name>
        <dbReference type="ChEBI" id="CHEBI:58115"/>
    </ligand>
</feature>
<feature type="binding site" evidence="12">
    <location>
        <position position="203"/>
    </location>
    <ligand>
        <name>Mn(2+)</name>
        <dbReference type="ChEBI" id="CHEBI:29035"/>
        <label>1</label>
    </ligand>
</feature>
<evidence type="ECO:0000256" key="7">
    <source>
        <dbReference type="ARBA" id="ARBA00023211"/>
    </source>
</evidence>
<accession>A0A1Z5HPE4</accession>
<comment type="catalytic activity">
    <reaction evidence="8">
        <text>a 3'-end 3'-phospho-ribonucleotide-RNA + a 5'-end dephospho-ribonucleoside-RNA + GTP = a ribonucleotidyl-ribonucleotide-RNA + GMP + diphosphate</text>
        <dbReference type="Rhea" id="RHEA:68076"/>
        <dbReference type="Rhea" id="RHEA-COMP:10463"/>
        <dbReference type="Rhea" id="RHEA-COMP:13936"/>
        <dbReference type="Rhea" id="RHEA-COMP:17355"/>
        <dbReference type="ChEBI" id="CHEBI:33019"/>
        <dbReference type="ChEBI" id="CHEBI:37565"/>
        <dbReference type="ChEBI" id="CHEBI:58115"/>
        <dbReference type="ChEBI" id="CHEBI:83062"/>
        <dbReference type="ChEBI" id="CHEBI:138284"/>
        <dbReference type="ChEBI" id="CHEBI:173118"/>
        <dbReference type="EC" id="6.5.1.8"/>
    </reaction>
</comment>
<feature type="binding site" evidence="11">
    <location>
        <position position="380"/>
    </location>
    <ligand>
        <name>GMP</name>
        <dbReference type="ChEBI" id="CHEBI:58115"/>
    </ligand>
</feature>
<dbReference type="InterPro" id="IPR001233">
    <property type="entry name" value="RtcB"/>
</dbReference>
<evidence type="ECO:0000256" key="10">
    <source>
        <dbReference type="PIRSR" id="PIRSR601233-1"/>
    </source>
</evidence>
<sequence>MNKKLVKIGPNRYCLPREGKMLVDAIVYLSSELLAIFDEPIALQQLADAACLPGLAGPPLGMPDIHQGFGLPIGGVMASDGENGVISAGAVGMDINCGVRLLASNLLAANITTRKLTSLLEAIEARIPAGVGKATKHREIKRELIERVFYEGAVEVVERGYGWPEDLEAIEEGGRLSGARPGVLSKEAWERSNQLATLGGGNHFIELGVVNEVYDPTLAEFFGLTQGRVTVMIHTGSRGLGHQICTDFTEIMVQAAPRYGIQLPTKGLAAVPIQSREGKDYFAAMACAVNFAFANRQLITHDIREAFEEVYKTDAGNLGLKVVYDIAHNIAKYELYDGKKLLVHRKGATRALPAGHPANPPSLKETGHPAIIPGSMGSSSYVVVGTAEAEETYYSVNHGAGRVLSRRAARKSISMDEFERSMGDIIYRARRPSRLLDEAPQAYKNIDQVVDTLASIGITRKVVKLAPLAVIKGEGD</sequence>
<dbReference type="GO" id="GO:0005525">
    <property type="term" value="F:GTP binding"/>
    <property type="evidence" value="ECO:0007669"/>
    <property type="project" value="UniProtKB-KW"/>
</dbReference>
<keyword evidence="3 12" id="KW-0479">Metal-binding</keyword>
<keyword evidence="4 11" id="KW-0547">Nucleotide-binding</keyword>
<keyword evidence="5" id="KW-0692">RNA repair</keyword>
<dbReference type="GO" id="GO:0042245">
    <property type="term" value="P:RNA repair"/>
    <property type="evidence" value="ECO:0007669"/>
    <property type="project" value="UniProtKB-KW"/>
</dbReference>
<dbReference type="FunFam" id="3.90.1860.10:FF:000001">
    <property type="entry name" value="tRNA-splicing ligase RtcB homolog"/>
    <property type="match status" value="1"/>
</dbReference>
<dbReference type="GO" id="GO:0046872">
    <property type="term" value="F:metal ion binding"/>
    <property type="evidence" value="ECO:0007669"/>
    <property type="project" value="UniProtKB-UniRule"/>
</dbReference>
<evidence type="ECO:0000256" key="12">
    <source>
        <dbReference type="PIRSR" id="PIRSR601233-3"/>
    </source>
</evidence>
<feature type="binding site" evidence="12">
    <location>
        <position position="234"/>
    </location>
    <ligand>
        <name>Mn(2+)</name>
        <dbReference type="ChEBI" id="CHEBI:29035"/>
        <label>2</label>
    </ligand>
</feature>
<dbReference type="InterPro" id="IPR036025">
    <property type="entry name" value="RtcB-like_sf"/>
</dbReference>
<evidence type="ECO:0000256" key="4">
    <source>
        <dbReference type="ARBA" id="ARBA00022741"/>
    </source>
</evidence>
<name>A0A1Z5HPE4_9FIRM</name>
<keyword evidence="7 12" id="KW-0464">Manganese</keyword>
<evidence type="ECO:0000256" key="8">
    <source>
        <dbReference type="ARBA" id="ARBA00047746"/>
    </source>
</evidence>
<evidence type="ECO:0000256" key="2">
    <source>
        <dbReference type="ARBA" id="ARBA00022598"/>
    </source>
</evidence>
<keyword evidence="15" id="KW-1185">Reference proteome</keyword>
<evidence type="ECO:0000313" key="14">
    <source>
        <dbReference type="EMBL" id="GAW91406.1"/>
    </source>
</evidence>
<dbReference type="RefSeq" id="WP_305790365.1">
    <property type="nucleotide sequence ID" value="NZ_BDGJ01000017.1"/>
</dbReference>
<dbReference type="GO" id="GO:0170057">
    <property type="term" value="F:RNA ligase (GTP) activity"/>
    <property type="evidence" value="ECO:0007669"/>
    <property type="project" value="UniProtKB-EC"/>
</dbReference>
<evidence type="ECO:0000313" key="15">
    <source>
        <dbReference type="Proteomes" id="UP000197032"/>
    </source>
</evidence>
<comment type="caution">
    <text evidence="14">The sequence shown here is derived from an EMBL/GenBank/DDBJ whole genome shotgun (WGS) entry which is preliminary data.</text>
</comment>
<dbReference type="GO" id="GO:0003972">
    <property type="term" value="F:RNA ligase (ATP) activity"/>
    <property type="evidence" value="ECO:0007669"/>
    <property type="project" value="TreeGrafter"/>
</dbReference>
<evidence type="ECO:0000256" key="11">
    <source>
        <dbReference type="PIRSR" id="PIRSR601233-2"/>
    </source>
</evidence>
<keyword evidence="2 13" id="KW-0436">Ligase</keyword>
<dbReference type="EC" id="6.5.1.-" evidence="13"/>
<feature type="binding site" evidence="11">
    <location>
        <position position="472"/>
    </location>
    <ligand>
        <name>GMP</name>
        <dbReference type="ChEBI" id="CHEBI:58115"/>
    </ligand>
</feature>
<comment type="catalytic activity">
    <reaction evidence="9">
        <text>a 3'-end 2',3'-cyclophospho-ribonucleotide-RNA + a 5'-end dephospho-ribonucleoside-RNA + GTP + H2O = a ribonucleotidyl-ribonucleotide-RNA + GMP + diphosphate + H(+)</text>
        <dbReference type="Rhea" id="RHEA:68080"/>
        <dbReference type="Rhea" id="RHEA-COMP:10464"/>
        <dbReference type="Rhea" id="RHEA-COMP:13936"/>
        <dbReference type="Rhea" id="RHEA-COMP:17355"/>
        <dbReference type="ChEBI" id="CHEBI:15377"/>
        <dbReference type="ChEBI" id="CHEBI:15378"/>
        <dbReference type="ChEBI" id="CHEBI:33019"/>
        <dbReference type="ChEBI" id="CHEBI:37565"/>
        <dbReference type="ChEBI" id="CHEBI:58115"/>
        <dbReference type="ChEBI" id="CHEBI:83064"/>
        <dbReference type="ChEBI" id="CHEBI:138284"/>
        <dbReference type="ChEBI" id="CHEBI:173118"/>
        <dbReference type="EC" id="6.5.1.8"/>
    </reaction>
</comment>
<proteinExistence type="inferred from homology"/>
<dbReference type="SUPFAM" id="SSF103365">
    <property type="entry name" value="Hypothetical protein PH1602"/>
    <property type="match status" value="1"/>
</dbReference>
<dbReference type="Gene3D" id="3.90.1860.10">
    <property type="entry name" value="tRNA-splicing ligase RtcB"/>
    <property type="match status" value="1"/>
</dbReference>
<dbReference type="PANTHER" id="PTHR11118:SF1">
    <property type="entry name" value="RNA-SPLICING LIGASE RTCB HOMOLOG"/>
    <property type="match status" value="1"/>
</dbReference>
<feature type="active site" description="GMP-histidine intermediate" evidence="10">
    <location>
        <position position="398"/>
    </location>
</feature>
<evidence type="ECO:0000256" key="5">
    <source>
        <dbReference type="ARBA" id="ARBA00022800"/>
    </source>
</evidence>
<dbReference type="Pfam" id="PF01139">
    <property type="entry name" value="RtcB"/>
    <property type="match status" value="1"/>
</dbReference>
<comment type="similarity">
    <text evidence="1 13">Belongs to the RtcB family.</text>
</comment>
<protein>
    <recommendedName>
        <fullName evidence="13">tRNA-splicing ligase RtcB</fullName>
        <ecNumber evidence="13">6.5.1.-</ecNumber>
    </recommendedName>
</protein>
<organism evidence="14 15">
    <name type="scientific">Calderihabitans maritimus</name>
    <dbReference type="NCBI Taxonomy" id="1246530"/>
    <lineage>
        <taxon>Bacteria</taxon>
        <taxon>Bacillati</taxon>
        <taxon>Bacillota</taxon>
        <taxon>Clostridia</taxon>
        <taxon>Neomoorellales</taxon>
        <taxon>Calderihabitantaceae</taxon>
        <taxon>Calderihabitans</taxon>
    </lineage>
</organism>
<dbReference type="GO" id="GO:0006396">
    <property type="term" value="P:RNA processing"/>
    <property type="evidence" value="ECO:0007669"/>
    <property type="project" value="InterPro"/>
</dbReference>
<dbReference type="Proteomes" id="UP000197032">
    <property type="component" value="Unassembled WGS sequence"/>
</dbReference>
<dbReference type="EMBL" id="BDGJ01000017">
    <property type="protein sequence ID" value="GAW91406.1"/>
    <property type="molecule type" value="Genomic_DNA"/>
</dbReference>
<feature type="binding site" evidence="11">
    <location>
        <begin position="398"/>
        <end position="401"/>
    </location>
    <ligand>
        <name>GMP</name>
        <dbReference type="ChEBI" id="CHEBI:58115"/>
    </ligand>
</feature>
<dbReference type="AlphaFoldDB" id="A0A1Z5HPE4"/>
<feature type="binding site" evidence="12">
    <location>
        <position position="94"/>
    </location>
    <ligand>
        <name>Mn(2+)</name>
        <dbReference type="ChEBI" id="CHEBI:29035"/>
        <label>1</label>
    </ligand>
</feature>
<evidence type="ECO:0000256" key="6">
    <source>
        <dbReference type="ARBA" id="ARBA00023134"/>
    </source>
</evidence>
<evidence type="ECO:0000256" key="9">
    <source>
        <dbReference type="ARBA" id="ARBA00049514"/>
    </source>
</evidence>
<dbReference type="PANTHER" id="PTHR11118">
    <property type="entry name" value="RNA-SPLICING LIGASE RTCB HOMOLOG"/>
    <property type="match status" value="1"/>
</dbReference>
<reference evidence="15" key="1">
    <citation type="journal article" date="2017" name="Appl. Environ. Microbiol.">
        <title>Genomic analysis of Calderihabitans maritimus KKC1, a thermophilic hydrogenogenic carboxydotrophic bacterium isolated from marine sediment.</title>
        <authorList>
            <person name="Omae K."/>
            <person name="Yoneda Y."/>
            <person name="Fukuyama Y."/>
            <person name="Yoshida T."/>
            <person name="Sako Y."/>
        </authorList>
    </citation>
    <scope>NUCLEOTIDE SEQUENCE [LARGE SCALE GENOMIC DNA]</scope>
    <source>
        <strain evidence="15">KKC1</strain>
    </source>
</reference>
<feature type="binding site" evidence="11">
    <location>
        <begin position="328"/>
        <end position="329"/>
    </location>
    <ligand>
        <name>GMP</name>
        <dbReference type="ChEBI" id="CHEBI:58115"/>
    </ligand>
</feature>